<evidence type="ECO:0000259" key="2">
    <source>
        <dbReference type="Pfam" id="PF20167"/>
    </source>
</evidence>
<evidence type="ECO:0000313" key="4">
    <source>
        <dbReference type="Proteomes" id="UP000826656"/>
    </source>
</evidence>
<comment type="caution">
    <text evidence="3">The sequence shown here is derived from an EMBL/GenBank/DDBJ whole genome shotgun (WGS) entry which is preliminary data.</text>
</comment>
<proteinExistence type="predicted"/>
<feature type="domain" description="Putative plant transposon protein" evidence="2">
    <location>
        <begin position="258"/>
        <end position="421"/>
    </location>
</feature>
<accession>A0ABQ7U087</accession>
<name>A0ABQ7U087_SOLTU</name>
<dbReference type="EMBL" id="JAIVGD010000026">
    <property type="protein sequence ID" value="KAH0740379.1"/>
    <property type="molecule type" value="Genomic_DNA"/>
</dbReference>
<sequence length="506" mass="57727">MASPSQTNLEFAIVPFQELPYYVYTSEVLYIDDLGISYNASPTQEINSTIGGEHSKSTPLTDDNAPIAHFIPKHLRSCLRKIIRKHAAHFMKENTDDVQSTPSEVFSVWMTRLVKRTLEEQFILLSAKKPRISKSKSYSQTETIDIPDDPSEYEKTKKGKNKVSSNAHKKQVRKVKSGNDGVQANMGEGKVFENIDDNLDSHTKRILNFTRRSMIRGRVITGFGGAEMRELLSILHAQGWTDLFPQGNTRRKMGKDETRQFYINATRSPSSISSVVRGEHINLTPDIVAQMLGVPNTRWCRYVKRIWPPLDGLPSALDIVHKFLNDPTVEDYSRVDKGAMLPLHRLLFDVVHKIILPRKQKRTEANYLDLTLMELLLSRHPINLPQLMLFHIHSICVEDNKLHALGYGFWLGEIFEYLKVPIKVWEVQTTKDVLGTVNHADVPAPWRGENAHMQRLRAQLTLKDEEITALRVSHNAAMDQLHVSYGLEHARLVEENAKLKEDLAKS</sequence>
<organism evidence="3 4">
    <name type="scientific">Solanum tuberosum</name>
    <name type="common">Potato</name>
    <dbReference type="NCBI Taxonomy" id="4113"/>
    <lineage>
        <taxon>Eukaryota</taxon>
        <taxon>Viridiplantae</taxon>
        <taxon>Streptophyta</taxon>
        <taxon>Embryophyta</taxon>
        <taxon>Tracheophyta</taxon>
        <taxon>Spermatophyta</taxon>
        <taxon>Magnoliopsida</taxon>
        <taxon>eudicotyledons</taxon>
        <taxon>Gunneridae</taxon>
        <taxon>Pentapetalae</taxon>
        <taxon>asterids</taxon>
        <taxon>lamiids</taxon>
        <taxon>Solanales</taxon>
        <taxon>Solanaceae</taxon>
        <taxon>Solanoideae</taxon>
        <taxon>Solaneae</taxon>
        <taxon>Solanum</taxon>
    </lineage>
</organism>
<evidence type="ECO:0000313" key="3">
    <source>
        <dbReference type="EMBL" id="KAH0740379.1"/>
    </source>
</evidence>
<gene>
    <name evidence="3" type="ORF">KY290_033422</name>
</gene>
<keyword evidence="4" id="KW-1185">Reference proteome</keyword>
<dbReference type="Pfam" id="PF20167">
    <property type="entry name" value="Transposase_32"/>
    <property type="match status" value="1"/>
</dbReference>
<feature type="compositionally biased region" description="Basic residues" evidence="1">
    <location>
        <begin position="157"/>
        <end position="176"/>
    </location>
</feature>
<feature type="region of interest" description="Disordered" evidence="1">
    <location>
        <begin position="136"/>
        <end position="185"/>
    </location>
</feature>
<dbReference type="InterPro" id="IPR046796">
    <property type="entry name" value="Transposase_32_dom"/>
</dbReference>
<dbReference type="Proteomes" id="UP000826656">
    <property type="component" value="Unassembled WGS sequence"/>
</dbReference>
<protein>
    <recommendedName>
        <fullName evidence="2">Putative plant transposon protein domain-containing protein</fullName>
    </recommendedName>
</protein>
<reference evidence="3 4" key="1">
    <citation type="journal article" date="2021" name="bioRxiv">
        <title>Chromosome-scale and haplotype-resolved genome assembly of a tetraploid potato cultivar.</title>
        <authorList>
            <person name="Sun H."/>
            <person name="Jiao W.-B."/>
            <person name="Krause K."/>
            <person name="Campoy J.A."/>
            <person name="Goel M."/>
            <person name="Folz-Donahue K."/>
            <person name="Kukat C."/>
            <person name="Huettel B."/>
            <person name="Schneeberger K."/>
        </authorList>
    </citation>
    <scope>NUCLEOTIDE SEQUENCE [LARGE SCALE GENOMIC DNA]</scope>
    <source>
        <strain evidence="3">SolTubOtavaFocal</strain>
        <tissue evidence="3">Leaves</tissue>
    </source>
</reference>
<evidence type="ECO:0000256" key="1">
    <source>
        <dbReference type="SAM" id="MobiDB-lite"/>
    </source>
</evidence>